<proteinExistence type="predicted"/>
<gene>
    <name evidence="1" type="ORF">HB844_13745</name>
</gene>
<reference evidence="1 2" key="1">
    <citation type="submission" date="2020-03" db="EMBL/GenBank/DDBJ databases">
        <title>Soil Listeria distribution.</title>
        <authorList>
            <person name="Liao J."/>
            <person name="Wiedmann M."/>
        </authorList>
    </citation>
    <scope>NUCLEOTIDE SEQUENCE [LARGE SCALE GENOMIC DNA]</scope>
    <source>
        <strain evidence="1 2">FSL L7-1645</strain>
    </source>
</reference>
<name>A0A841YHD4_9LIST</name>
<sequence>MTTLNLKKRPLFSRKKTITHQKGKPGDFICFGRHRQLYMGWIEKCRENTVIVRLTPSSAFYFGEERTVVNYKRFEMVKDSLKTGILRTL</sequence>
<dbReference type="Proteomes" id="UP000571128">
    <property type="component" value="Unassembled WGS sequence"/>
</dbReference>
<dbReference type="InterPro" id="IPR018690">
    <property type="entry name" value="DUF2187"/>
</dbReference>
<dbReference type="AlphaFoldDB" id="A0A841YHD4"/>
<protein>
    <submittedName>
        <fullName evidence="1">DUF2187 family protein</fullName>
    </submittedName>
</protein>
<comment type="caution">
    <text evidence="1">The sequence shown here is derived from an EMBL/GenBank/DDBJ whole genome shotgun (WGS) entry which is preliminary data.</text>
</comment>
<accession>A0A841YHD4</accession>
<dbReference type="EMBL" id="JAARPY010000020">
    <property type="protein sequence ID" value="MBC1399922.1"/>
    <property type="molecule type" value="Genomic_DNA"/>
</dbReference>
<dbReference type="Pfam" id="PF09953">
    <property type="entry name" value="DUF2187"/>
    <property type="match status" value="1"/>
</dbReference>
<dbReference type="RefSeq" id="WP_185363550.1">
    <property type="nucleotide sequence ID" value="NZ_JAARPY010000020.1"/>
</dbReference>
<evidence type="ECO:0000313" key="2">
    <source>
        <dbReference type="Proteomes" id="UP000571128"/>
    </source>
</evidence>
<organism evidence="1 2">
    <name type="scientific">Listeria fleischmannii</name>
    <dbReference type="NCBI Taxonomy" id="1069827"/>
    <lineage>
        <taxon>Bacteria</taxon>
        <taxon>Bacillati</taxon>
        <taxon>Bacillota</taxon>
        <taxon>Bacilli</taxon>
        <taxon>Bacillales</taxon>
        <taxon>Listeriaceae</taxon>
        <taxon>Listeria</taxon>
    </lineage>
</organism>
<evidence type="ECO:0000313" key="1">
    <source>
        <dbReference type="EMBL" id="MBC1399922.1"/>
    </source>
</evidence>